<dbReference type="PANTHER" id="PTHR30055:SF200">
    <property type="entry name" value="HTH-TYPE TRANSCRIPTIONAL REPRESSOR BDCR"/>
    <property type="match status" value="1"/>
</dbReference>
<dbReference type="Pfam" id="PF00440">
    <property type="entry name" value="TetR_N"/>
    <property type="match status" value="1"/>
</dbReference>
<feature type="domain" description="HTH tetR-type" evidence="6">
    <location>
        <begin position="9"/>
        <end position="69"/>
    </location>
</feature>
<comment type="caution">
    <text evidence="7">The sequence shown here is derived from an EMBL/GenBank/DDBJ whole genome shotgun (WGS) entry which is preliminary data.</text>
</comment>
<dbReference type="PROSITE" id="PS50977">
    <property type="entry name" value="HTH_TETR_2"/>
    <property type="match status" value="1"/>
</dbReference>
<feature type="region of interest" description="Disordered" evidence="5">
    <location>
        <begin position="189"/>
        <end position="214"/>
    </location>
</feature>
<keyword evidence="3" id="KW-0804">Transcription</keyword>
<dbReference type="SUPFAM" id="SSF48498">
    <property type="entry name" value="Tetracyclin repressor-like, C-terminal domain"/>
    <property type="match status" value="1"/>
</dbReference>
<dbReference type="InterPro" id="IPR009057">
    <property type="entry name" value="Homeodomain-like_sf"/>
</dbReference>
<name>A0A0A0NNH8_STRRN</name>
<keyword evidence="2 4" id="KW-0238">DNA-binding</keyword>
<keyword evidence="1" id="KW-0805">Transcription regulation</keyword>
<dbReference type="Proteomes" id="UP000281594">
    <property type="component" value="Unassembled WGS sequence"/>
</dbReference>
<dbReference type="eggNOG" id="COG1309">
    <property type="taxonomic scope" value="Bacteria"/>
</dbReference>
<feature type="DNA-binding region" description="H-T-H motif" evidence="4">
    <location>
        <begin position="32"/>
        <end position="51"/>
    </location>
</feature>
<dbReference type="PRINTS" id="PR00455">
    <property type="entry name" value="HTHTETR"/>
</dbReference>
<dbReference type="PANTHER" id="PTHR30055">
    <property type="entry name" value="HTH-TYPE TRANSCRIPTIONAL REGULATOR RUTR"/>
    <property type="match status" value="1"/>
</dbReference>
<evidence type="ECO:0000256" key="5">
    <source>
        <dbReference type="SAM" id="MobiDB-lite"/>
    </source>
</evidence>
<dbReference type="Pfam" id="PF16925">
    <property type="entry name" value="TetR_C_13"/>
    <property type="match status" value="1"/>
</dbReference>
<sequence>METRTDVLTPAGRRILDTAAELFYGQGINAVGVDLIAQRAGVTKKTLYDRFGSKEALVTAYLRERDERWRAWLTAEVEKSPPADRALATFDALAEWVRRENPRGCGFVNAAAELPDAGHPARRVIADQKRWLRGYLRQLCEEAGVAAPDEPADELLLLHEGATVLNGLSVVTDPVATARELARRALERPWRTDPGASPGASLDLERAQNRTFPA</sequence>
<dbReference type="InterPro" id="IPR036271">
    <property type="entry name" value="Tet_transcr_reg_TetR-rel_C_sf"/>
</dbReference>
<proteinExistence type="predicted"/>
<dbReference type="GO" id="GO:0003700">
    <property type="term" value="F:DNA-binding transcription factor activity"/>
    <property type="evidence" value="ECO:0007669"/>
    <property type="project" value="TreeGrafter"/>
</dbReference>
<dbReference type="RefSeq" id="WP_020872243.1">
    <property type="nucleotide sequence ID" value="NC_022785.1"/>
</dbReference>
<evidence type="ECO:0000259" key="6">
    <source>
        <dbReference type="PROSITE" id="PS50977"/>
    </source>
</evidence>
<evidence type="ECO:0000313" key="7">
    <source>
        <dbReference type="EMBL" id="RLV78060.1"/>
    </source>
</evidence>
<dbReference type="KEGG" id="src:M271_36800"/>
<dbReference type="InterPro" id="IPR011075">
    <property type="entry name" value="TetR_C"/>
</dbReference>
<evidence type="ECO:0000256" key="2">
    <source>
        <dbReference type="ARBA" id="ARBA00023125"/>
    </source>
</evidence>
<evidence type="ECO:0000313" key="8">
    <source>
        <dbReference type="Proteomes" id="UP000281594"/>
    </source>
</evidence>
<dbReference type="InterPro" id="IPR050109">
    <property type="entry name" value="HTH-type_TetR-like_transc_reg"/>
</dbReference>
<protein>
    <submittedName>
        <fullName evidence="7">TetR family transcriptional regulator</fullName>
    </submittedName>
</protein>
<evidence type="ECO:0000256" key="1">
    <source>
        <dbReference type="ARBA" id="ARBA00023015"/>
    </source>
</evidence>
<gene>
    <name evidence="7" type="ORF">D3C57_106785</name>
</gene>
<dbReference type="SUPFAM" id="SSF46689">
    <property type="entry name" value="Homeodomain-like"/>
    <property type="match status" value="1"/>
</dbReference>
<evidence type="ECO:0000256" key="4">
    <source>
        <dbReference type="PROSITE-ProRule" id="PRU00335"/>
    </source>
</evidence>
<dbReference type="HOGENOM" id="CLU_069356_23_1_11"/>
<accession>A0A0A0NNH8</accession>
<reference evidence="7 8" key="1">
    <citation type="journal article" date="2018" name="J. Biol. Chem.">
        <title>Discovery of the actinoplanic acid pathway in Streptomyces rapamycinicus reveals a genetically conserved synergism with rapamycin.</title>
        <authorList>
            <person name="Mrak P."/>
            <person name="Krastel P."/>
            <person name="Pivk Lukancic P."/>
            <person name="Tao J."/>
            <person name="Pistorius D."/>
            <person name="Moore C.M."/>
        </authorList>
    </citation>
    <scope>NUCLEOTIDE SEQUENCE [LARGE SCALE GENOMIC DNA]</scope>
    <source>
        <strain evidence="7 8">NRRL 5491</strain>
    </source>
</reference>
<dbReference type="InterPro" id="IPR001647">
    <property type="entry name" value="HTH_TetR"/>
</dbReference>
<dbReference type="EMBL" id="QYCY01000001">
    <property type="protein sequence ID" value="RLV78060.1"/>
    <property type="molecule type" value="Genomic_DNA"/>
</dbReference>
<dbReference type="STRING" id="1343740.M271_36800"/>
<dbReference type="Gene3D" id="1.10.357.10">
    <property type="entry name" value="Tetracycline Repressor, domain 2"/>
    <property type="match status" value="1"/>
</dbReference>
<organism evidence="7 8">
    <name type="scientific">Streptomyces rapamycinicus (strain ATCC 29253 / DSM 41530 / NRRL 5491 / AYB-994)</name>
    <name type="common">Streptomyces hygroscopicus (strain ATCC 29253)</name>
    <dbReference type="NCBI Taxonomy" id="1343740"/>
    <lineage>
        <taxon>Bacteria</taxon>
        <taxon>Bacillati</taxon>
        <taxon>Actinomycetota</taxon>
        <taxon>Actinomycetes</taxon>
        <taxon>Kitasatosporales</taxon>
        <taxon>Streptomycetaceae</taxon>
        <taxon>Streptomyces</taxon>
        <taxon>Streptomyces violaceusniger group</taxon>
    </lineage>
</organism>
<evidence type="ECO:0000256" key="3">
    <source>
        <dbReference type="ARBA" id="ARBA00023163"/>
    </source>
</evidence>
<dbReference type="GO" id="GO:0000976">
    <property type="term" value="F:transcription cis-regulatory region binding"/>
    <property type="evidence" value="ECO:0007669"/>
    <property type="project" value="TreeGrafter"/>
</dbReference>
<dbReference type="AlphaFoldDB" id="A0A0A0NNH8"/>